<accession>W5SQT0</accession>
<reference evidence="2" key="1">
    <citation type="submission" date="2013-04" db="EMBL/GenBank/DDBJ databases">
        <title>Comparative Genomics of Relapsing Fever Spirochetes.</title>
        <authorList>
            <person name="Schwan T.G."/>
            <person name="Raffel S.J."/>
            <person name="Porcella S.F."/>
            <person name="Martens C.A."/>
            <person name="Bruno D.P."/>
            <person name="Rickefs S.M."/>
            <person name="Barbian K.B."/>
        </authorList>
    </citation>
    <scope>NUCLEOTIDE SEQUENCE</scope>
    <source>
        <strain evidence="2">BA2</strain>
        <plasmid evidence="2">unnamed</plasmid>
    </source>
</reference>
<dbReference type="HOGENOM" id="CLU_786814_0_0_12"/>
<dbReference type="InterPro" id="IPR057717">
    <property type="entry name" value="BBH37-like_helical"/>
</dbReference>
<gene>
    <name evidence="2" type="ORF">BAN_0128700</name>
</gene>
<evidence type="ECO:0000259" key="1">
    <source>
        <dbReference type="Pfam" id="PF25672"/>
    </source>
</evidence>
<sequence>MMNKIILAILISFCFFSCGFGAFDRLLDQASAGRLYESTIDTVNELLDKLQTGLLDESTNELRDHTEAALLDKSAGVSIHQEANSLKEDQNVRGGINIQGDQGDVIDYVGGYIEGRLEMNQVVYPNSIELPVAESSVNLVPYSYEEKYQEKITIRKEDLVPITDEEIDADKKIKEVENIIKNNEFPAMLNGANKLLDEYKQLKINIFHVMERLKDKINLLKSKNISSGNKNKIRDLNKFSNQLYSQLFEFEACQASILNAIGEIELAQDLFEKSKEALRKAIINRLENNSNRVSSLRQDIHLSANLSREAWRNAETSLNKVESAVFNLNEVSALMRSIERYIDQIEPLSNED</sequence>
<feature type="domain" description="BBH37-like helical" evidence="1">
    <location>
        <begin position="158"/>
        <end position="345"/>
    </location>
</feature>
<dbReference type="Pfam" id="PF25672">
    <property type="entry name" value="BBH37"/>
    <property type="match status" value="1"/>
</dbReference>
<dbReference type="EMBL" id="CP005835">
    <property type="protein sequence ID" value="AHH08998.1"/>
    <property type="molecule type" value="Genomic_DNA"/>
</dbReference>
<name>W5SQT0_BORAN</name>
<evidence type="ECO:0000313" key="2">
    <source>
        <dbReference type="EMBL" id="AHH08998.1"/>
    </source>
</evidence>
<dbReference type="NCBIfam" id="NF033721">
    <property type="entry name" value="P12_lipo"/>
    <property type="match status" value="1"/>
</dbReference>
<dbReference type="InterPro" id="IPR058057">
    <property type="entry name" value="BBH37-like"/>
</dbReference>
<geneLocation type="plasmid" evidence="2">
    <name>unnamed</name>
</geneLocation>
<protein>
    <recommendedName>
        <fullName evidence="1">BBH37-like helical domain-containing protein</fullName>
    </recommendedName>
</protein>
<organism evidence="2">
    <name type="scientific">Borrelia anserina BA2</name>
    <dbReference type="NCBI Taxonomy" id="1313293"/>
    <lineage>
        <taxon>Bacteria</taxon>
        <taxon>Pseudomonadati</taxon>
        <taxon>Spirochaetota</taxon>
        <taxon>Spirochaetia</taxon>
        <taxon>Spirochaetales</taxon>
        <taxon>Borreliaceae</taxon>
        <taxon>Borrelia</taxon>
    </lineage>
</organism>
<dbReference type="AlphaFoldDB" id="W5SQT0"/>
<keyword evidence="2" id="KW-0614">Plasmid</keyword>
<proteinExistence type="predicted"/>